<dbReference type="EMBL" id="KN402481">
    <property type="protein sequence ID" value="KHG14874.1"/>
    <property type="molecule type" value="Genomic_DNA"/>
</dbReference>
<organism evidence="1 2">
    <name type="scientific">Gossypium arboreum</name>
    <name type="common">Tree cotton</name>
    <name type="synonym">Gossypium nanking</name>
    <dbReference type="NCBI Taxonomy" id="29729"/>
    <lineage>
        <taxon>Eukaryota</taxon>
        <taxon>Viridiplantae</taxon>
        <taxon>Streptophyta</taxon>
        <taxon>Embryophyta</taxon>
        <taxon>Tracheophyta</taxon>
        <taxon>Spermatophyta</taxon>
        <taxon>Magnoliopsida</taxon>
        <taxon>eudicotyledons</taxon>
        <taxon>Gunneridae</taxon>
        <taxon>Pentapetalae</taxon>
        <taxon>rosids</taxon>
        <taxon>malvids</taxon>
        <taxon>Malvales</taxon>
        <taxon>Malvaceae</taxon>
        <taxon>Malvoideae</taxon>
        <taxon>Gossypium</taxon>
    </lineage>
</organism>
<reference evidence="2" key="1">
    <citation type="submission" date="2014-09" db="EMBL/GenBank/DDBJ databases">
        <authorList>
            <person name="Mudge J."/>
            <person name="Ramaraj T."/>
            <person name="Lindquist I.E."/>
            <person name="Bharti A.K."/>
            <person name="Sundararajan A."/>
            <person name="Cameron C.T."/>
            <person name="Woodward J.E."/>
            <person name="May G.D."/>
            <person name="Brubaker C."/>
            <person name="Broadhvest J."/>
            <person name="Wilkins T.A."/>
        </authorList>
    </citation>
    <scope>NUCLEOTIDE SEQUENCE</scope>
    <source>
        <strain evidence="2">cv. AKA8401</strain>
    </source>
</reference>
<dbReference type="AlphaFoldDB" id="A0A0B0NSW2"/>
<proteinExistence type="predicted"/>
<evidence type="ECO:0000313" key="1">
    <source>
        <dbReference type="EMBL" id="KHG14874.1"/>
    </source>
</evidence>
<evidence type="ECO:0000313" key="2">
    <source>
        <dbReference type="Proteomes" id="UP000032142"/>
    </source>
</evidence>
<dbReference type="Proteomes" id="UP000032142">
    <property type="component" value="Unassembled WGS sequence"/>
</dbReference>
<keyword evidence="2" id="KW-1185">Reference proteome</keyword>
<accession>A0A0B0NSW2</accession>
<name>A0A0B0NSW2_GOSAR</name>
<gene>
    <name evidence="1" type="ORF">F383_19909</name>
</gene>
<protein>
    <submittedName>
        <fullName evidence="1">Uncharacterized protein</fullName>
    </submittedName>
</protein>
<sequence length="62" mass="7098">MFDKIFCALIPSTLPEDVMTIFFPVTTTRATGICHYSSISKITQSRNVIPRDAPDYDCNLRW</sequence>